<keyword evidence="9" id="KW-1185">Reference proteome</keyword>
<keyword evidence="3 6" id="KW-0812">Transmembrane</keyword>
<evidence type="ECO:0000313" key="9">
    <source>
        <dbReference type="Proteomes" id="UP000541426"/>
    </source>
</evidence>
<gene>
    <name evidence="8" type="ORF">GGQ68_000212</name>
</gene>
<evidence type="ECO:0000256" key="2">
    <source>
        <dbReference type="ARBA" id="ARBA00022475"/>
    </source>
</evidence>
<dbReference type="AlphaFoldDB" id="A0A7W6DIJ2"/>
<evidence type="ECO:0000259" key="7">
    <source>
        <dbReference type="Pfam" id="PF02687"/>
    </source>
</evidence>
<dbReference type="Proteomes" id="UP000541426">
    <property type="component" value="Unassembled WGS sequence"/>
</dbReference>
<keyword evidence="4 6" id="KW-1133">Transmembrane helix</keyword>
<dbReference type="PANTHER" id="PTHR43738:SF2">
    <property type="entry name" value="ABC TRANSPORTER PERMEASE"/>
    <property type="match status" value="1"/>
</dbReference>
<accession>A0A7W6DIJ2</accession>
<reference evidence="8 9" key="1">
    <citation type="submission" date="2020-08" db="EMBL/GenBank/DDBJ databases">
        <title>Genomic Encyclopedia of Type Strains, Phase IV (KMG-IV): sequencing the most valuable type-strain genomes for metagenomic binning, comparative biology and taxonomic classification.</title>
        <authorList>
            <person name="Goeker M."/>
        </authorList>
    </citation>
    <scope>NUCLEOTIDE SEQUENCE [LARGE SCALE GENOMIC DNA]</scope>
    <source>
        <strain evidence="8 9">DSM 102235</strain>
    </source>
</reference>
<dbReference type="GO" id="GO:0005886">
    <property type="term" value="C:plasma membrane"/>
    <property type="evidence" value="ECO:0007669"/>
    <property type="project" value="UniProtKB-SubCell"/>
</dbReference>
<evidence type="ECO:0000256" key="4">
    <source>
        <dbReference type="ARBA" id="ARBA00022989"/>
    </source>
</evidence>
<dbReference type="InterPro" id="IPR003838">
    <property type="entry name" value="ABC3_permease_C"/>
</dbReference>
<comment type="caution">
    <text evidence="8">The sequence shown here is derived from an EMBL/GenBank/DDBJ whole genome shotgun (WGS) entry which is preliminary data.</text>
</comment>
<protein>
    <submittedName>
        <fullName evidence="8">Putative ABC transport system permease protein</fullName>
    </submittedName>
</protein>
<feature type="transmembrane region" description="Helical" evidence="6">
    <location>
        <begin position="294"/>
        <end position="317"/>
    </location>
</feature>
<dbReference type="RefSeq" id="WP_183962540.1">
    <property type="nucleotide sequence ID" value="NZ_BAABBZ010000012.1"/>
</dbReference>
<dbReference type="EMBL" id="JACIEJ010000001">
    <property type="protein sequence ID" value="MBB3983901.1"/>
    <property type="molecule type" value="Genomic_DNA"/>
</dbReference>
<keyword evidence="5 6" id="KW-0472">Membrane</keyword>
<evidence type="ECO:0000256" key="5">
    <source>
        <dbReference type="ARBA" id="ARBA00023136"/>
    </source>
</evidence>
<feature type="transmembrane region" description="Helical" evidence="6">
    <location>
        <begin position="337"/>
        <end position="368"/>
    </location>
</feature>
<organism evidence="8 9">
    <name type="scientific">Sagittula marina</name>
    <dbReference type="NCBI Taxonomy" id="943940"/>
    <lineage>
        <taxon>Bacteria</taxon>
        <taxon>Pseudomonadati</taxon>
        <taxon>Pseudomonadota</taxon>
        <taxon>Alphaproteobacteria</taxon>
        <taxon>Rhodobacterales</taxon>
        <taxon>Roseobacteraceae</taxon>
        <taxon>Sagittula</taxon>
    </lineage>
</organism>
<feature type="domain" description="ABC3 transporter permease C-terminal" evidence="7">
    <location>
        <begin position="305"/>
        <end position="408"/>
    </location>
</feature>
<evidence type="ECO:0000256" key="6">
    <source>
        <dbReference type="SAM" id="Phobius"/>
    </source>
</evidence>
<sequence>MIVLLLTPIVLVAVLLCRGYAPGPLVRALLWRYRLVNCLFGGLIAVALAMGIAVLAQERGLREGSAQAADGFDLVVGTPGSEMDLMLASVYLQPSRVGLLDGDRFASIAEDPRAELAAPLAFGDSHDGAPVVGTVADFVTHLARGAVQGRLFANTSEAVVGARSDLHIGDHFHPSHGHGHGADHDAHEEVEFQVVGRLPLTGTPWDQAVIVPIEAVWETHGLANGHGAEEGTRIGAPFDPALFPGTPAVVVVPRGMGAAYGLRTTLNQADDMMAILPGAVQAELYRLMGDARQAVTVLTSVTQGLVVLAVLVSLMILSRLFQRQLAMLRAVGAPMRFVLSVVWGHAAVLLSIGTVLGVLLGYGAAAVLSSVLTARTGVHVPAALGVTELRLAAGFLSAAAVAALIPAWWAARTPVAEALRRN</sequence>
<comment type="subcellular location">
    <subcellularLocation>
        <location evidence="1">Cell membrane</location>
        <topology evidence="1">Multi-pass membrane protein</topology>
    </subcellularLocation>
</comment>
<dbReference type="InterPro" id="IPR051125">
    <property type="entry name" value="ABC-4/HrtB_transporter"/>
</dbReference>
<feature type="transmembrane region" description="Helical" evidence="6">
    <location>
        <begin position="35"/>
        <end position="56"/>
    </location>
</feature>
<proteinExistence type="predicted"/>
<dbReference type="PANTHER" id="PTHR43738">
    <property type="entry name" value="ABC TRANSPORTER, MEMBRANE PROTEIN"/>
    <property type="match status" value="1"/>
</dbReference>
<name>A0A7W6DIJ2_9RHOB</name>
<evidence type="ECO:0000256" key="1">
    <source>
        <dbReference type="ARBA" id="ARBA00004651"/>
    </source>
</evidence>
<keyword evidence="2" id="KW-1003">Cell membrane</keyword>
<feature type="transmembrane region" description="Helical" evidence="6">
    <location>
        <begin position="389"/>
        <end position="411"/>
    </location>
</feature>
<evidence type="ECO:0000313" key="8">
    <source>
        <dbReference type="EMBL" id="MBB3983901.1"/>
    </source>
</evidence>
<dbReference type="Pfam" id="PF02687">
    <property type="entry name" value="FtsX"/>
    <property type="match status" value="1"/>
</dbReference>
<evidence type="ECO:0000256" key="3">
    <source>
        <dbReference type="ARBA" id="ARBA00022692"/>
    </source>
</evidence>